<feature type="transmembrane region" description="Helical" evidence="1">
    <location>
        <begin position="171"/>
        <end position="194"/>
    </location>
</feature>
<proteinExistence type="predicted"/>
<dbReference type="AlphaFoldDB" id="A0A1T4LS21"/>
<feature type="transmembrane region" description="Helical" evidence="1">
    <location>
        <begin position="102"/>
        <end position="121"/>
    </location>
</feature>
<name>A0A1T4LS21_9FIRM</name>
<dbReference type="OrthoDB" id="1649543at2"/>
<feature type="transmembrane region" description="Helical" evidence="1">
    <location>
        <begin position="35"/>
        <end position="52"/>
    </location>
</feature>
<keyword evidence="1" id="KW-0812">Transmembrane</keyword>
<feature type="transmembrane region" description="Helical" evidence="1">
    <location>
        <begin position="300"/>
        <end position="317"/>
    </location>
</feature>
<evidence type="ECO:0000256" key="1">
    <source>
        <dbReference type="SAM" id="Phobius"/>
    </source>
</evidence>
<dbReference type="Pfam" id="PF14897">
    <property type="entry name" value="EpsG"/>
    <property type="match status" value="1"/>
</dbReference>
<feature type="transmembrane region" description="Helical" evidence="1">
    <location>
        <begin position="326"/>
        <end position="346"/>
    </location>
</feature>
<dbReference type="InterPro" id="IPR049458">
    <property type="entry name" value="EpsG-like"/>
</dbReference>
<feature type="transmembrane region" description="Helical" evidence="1">
    <location>
        <begin position="127"/>
        <end position="143"/>
    </location>
</feature>
<evidence type="ECO:0000313" key="3">
    <source>
        <dbReference type="Proteomes" id="UP000189857"/>
    </source>
</evidence>
<reference evidence="2 3" key="1">
    <citation type="submission" date="2017-02" db="EMBL/GenBank/DDBJ databases">
        <authorList>
            <person name="Peterson S.W."/>
        </authorList>
    </citation>
    <scope>NUCLEOTIDE SEQUENCE [LARGE SCALE GENOMIC DNA]</scope>
    <source>
        <strain evidence="2 3">ATCC 17233</strain>
    </source>
</reference>
<dbReference type="Proteomes" id="UP000189857">
    <property type="component" value="Unassembled WGS sequence"/>
</dbReference>
<gene>
    <name evidence="2" type="ORF">SAMN02745110_00899</name>
</gene>
<feature type="transmembrane region" description="Helical" evidence="1">
    <location>
        <begin position="247"/>
        <end position="265"/>
    </location>
</feature>
<feature type="transmembrane region" description="Helical" evidence="1">
    <location>
        <begin position="206"/>
        <end position="227"/>
    </location>
</feature>
<dbReference type="RefSeq" id="WP_078786755.1">
    <property type="nucleotide sequence ID" value="NZ_FMTO01000004.1"/>
</dbReference>
<organism evidence="2 3">
    <name type="scientific">Eubacterium ruminantium</name>
    <dbReference type="NCBI Taxonomy" id="42322"/>
    <lineage>
        <taxon>Bacteria</taxon>
        <taxon>Bacillati</taxon>
        <taxon>Bacillota</taxon>
        <taxon>Clostridia</taxon>
        <taxon>Eubacteriales</taxon>
        <taxon>Eubacteriaceae</taxon>
        <taxon>Eubacterium</taxon>
    </lineage>
</organism>
<keyword evidence="1" id="KW-0472">Membrane</keyword>
<sequence length="352" mass="40713">MSIDFLKIGILIIFIYASILNLHGKINVDQRKRRLFCAFATIVLSVLTALRADSVGSDTSAYIYEYNNYSNYSFLMIIKSFPSCWGYYSVGKIFHGLGCDVHLWFFFIAFCFNAVVFYFIYKNSEDIILSFILYISTGIFSFSMSGQKQVCAMTLCILAYNIYLNKEKRLIPVIIIIIGSFFHQTALIFMVALFIKNLKINKINNLIALSVSIIVFISGSTILRNFITALANAGNRFGYYQNNISNYSLTIFFIQLMIVFVYCIYFKSINESNYSGFFYCSIISLLFFFLNKYVSSMFRIGYYFLFFNYILFPNSVCSENDSRTRVLLKLGAGTVFLTYFIIFSNINYQMFI</sequence>
<accession>A0A1T4LS21</accession>
<protein>
    <submittedName>
        <fullName evidence="2">EpsG family protein</fullName>
    </submittedName>
</protein>
<keyword evidence="1" id="KW-1133">Transmembrane helix</keyword>
<feature type="transmembrane region" description="Helical" evidence="1">
    <location>
        <begin position="6"/>
        <end position="23"/>
    </location>
</feature>
<feature type="transmembrane region" description="Helical" evidence="1">
    <location>
        <begin position="277"/>
        <end position="294"/>
    </location>
</feature>
<keyword evidence="3" id="KW-1185">Reference proteome</keyword>
<dbReference type="EMBL" id="FUXA01000006">
    <property type="protein sequence ID" value="SJZ57416.1"/>
    <property type="molecule type" value="Genomic_DNA"/>
</dbReference>
<evidence type="ECO:0000313" key="2">
    <source>
        <dbReference type="EMBL" id="SJZ57416.1"/>
    </source>
</evidence>